<keyword evidence="2" id="KW-1185">Reference proteome</keyword>
<name>A0ACB7SY03_HYAAI</name>
<evidence type="ECO:0000313" key="2">
    <source>
        <dbReference type="Proteomes" id="UP000821845"/>
    </source>
</evidence>
<protein>
    <submittedName>
        <fullName evidence="1">Uncharacterized protein</fullName>
    </submittedName>
</protein>
<reference evidence="1" key="1">
    <citation type="submission" date="2020-05" db="EMBL/GenBank/DDBJ databases">
        <title>Large-scale comparative analyses of tick genomes elucidate their genetic diversity and vector capacities.</title>
        <authorList>
            <person name="Jia N."/>
            <person name="Wang J."/>
            <person name="Shi W."/>
            <person name="Du L."/>
            <person name="Sun Y."/>
            <person name="Zhan W."/>
            <person name="Jiang J."/>
            <person name="Wang Q."/>
            <person name="Zhang B."/>
            <person name="Ji P."/>
            <person name="Sakyi L.B."/>
            <person name="Cui X."/>
            <person name="Yuan T."/>
            <person name="Jiang B."/>
            <person name="Yang W."/>
            <person name="Lam T.T.-Y."/>
            <person name="Chang Q."/>
            <person name="Ding S."/>
            <person name="Wang X."/>
            <person name="Zhu J."/>
            <person name="Ruan X."/>
            <person name="Zhao L."/>
            <person name="Wei J."/>
            <person name="Que T."/>
            <person name="Du C."/>
            <person name="Cheng J."/>
            <person name="Dai P."/>
            <person name="Han X."/>
            <person name="Huang E."/>
            <person name="Gao Y."/>
            <person name="Liu J."/>
            <person name="Shao H."/>
            <person name="Ye R."/>
            <person name="Li L."/>
            <person name="Wei W."/>
            <person name="Wang X."/>
            <person name="Wang C."/>
            <person name="Yang T."/>
            <person name="Huo Q."/>
            <person name="Li W."/>
            <person name="Guo W."/>
            <person name="Chen H."/>
            <person name="Zhou L."/>
            <person name="Ni X."/>
            <person name="Tian J."/>
            <person name="Zhou Y."/>
            <person name="Sheng Y."/>
            <person name="Liu T."/>
            <person name="Pan Y."/>
            <person name="Xia L."/>
            <person name="Li J."/>
            <person name="Zhao F."/>
            <person name="Cao W."/>
        </authorList>
    </citation>
    <scope>NUCLEOTIDE SEQUENCE</scope>
    <source>
        <strain evidence="1">Hyas-2018</strain>
    </source>
</reference>
<comment type="caution">
    <text evidence="1">The sequence shown here is derived from an EMBL/GenBank/DDBJ whole genome shotgun (WGS) entry which is preliminary data.</text>
</comment>
<organism evidence="1 2">
    <name type="scientific">Hyalomma asiaticum</name>
    <name type="common">Tick</name>
    <dbReference type="NCBI Taxonomy" id="266040"/>
    <lineage>
        <taxon>Eukaryota</taxon>
        <taxon>Metazoa</taxon>
        <taxon>Ecdysozoa</taxon>
        <taxon>Arthropoda</taxon>
        <taxon>Chelicerata</taxon>
        <taxon>Arachnida</taxon>
        <taxon>Acari</taxon>
        <taxon>Parasitiformes</taxon>
        <taxon>Ixodida</taxon>
        <taxon>Ixodoidea</taxon>
        <taxon>Ixodidae</taxon>
        <taxon>Hyalomminae</taxon>
        <taxon>Hyalomma</taxon>
    </lineage>
</organism>
<dbReference type="Proteomes" id="UP000821845">
    <property type="component" value="Chromosome 2"/>
</dbReference>
<dbReference type="EMBL" id="CM023482">
    <property type="protein sequence ID" value="KAH6939480.1"/>
    <property type="molecule type" value="Genomic_DNA"/>
</dbReference>
<accession>A0ACB7SY03</accession>
<sequence>MSTTPPTPARDIGTRPATQTPRHPVQRLLRGRNRKTKAGLVGGDYGDVAVQFLARWHPERALYHTRKKNVHLPSPVPPLRRRDGSSGSVAAHPATAVRHRGVREAPGNACLFRNFCRFAATCSFRRGGQNGVSRSRSAQRLRDPPSSRNPLPLPPPPPAANAASSDSRFA</sequence>
<gene>
    <name evidence="1" type="ORF">HPB50_018565</name>
</gene>
<evidence type="ECO:0000313" key="1">
    <source>
        <dbReference type="EMBL" id="KAH6939480.1"/>
    </source>
</evidence>
<proteinExistence type="predicted"/>